<proteinExistence type="predicted"/>
<evidence type="ECO:0008006" key="3">
    <source>
        <dbReference type="Google" id="ProtNLM"/>
    </source>
</evidence>
<organism evidence="1 2">
    <name type="scientific">Streptomyces rhizosphaericus</name>
    <dbReference type="NCBI Taxonomy" id="114699"/>
    <lineage>
        <taxon>Bacteria</taxon>
        <taxon>Bacillati</taxon>
        <taxon>Actinomycetota</taxon>
        <taxon>Actinomycetes</taxon>
        <taxon>Kitasatosporales</taxon>
        <taxon>Streptomycetaceae</taxon>
        <taxon>Streptomyces</taxon>
        <taxon>Streptomyces violaceusniger group</taxon>
    </lineage>
</organism>
<accession>A0ABN1RA10</accession>
<comment type="caution">
    <text evidence="1">The sequence shown here is derived from an EMBL/GenBank/DDBJ whole genome shotgun (WGS) entry which is preliminary data.</text>
</comment>
<sequence>MNTPSDLLPVVYADESSNSGQNLLDPHQPVFTLAGVHLPDELAASIVDEVRSQLPPTQGEPKYGSLARSSGGRRALRRAFESLPEGSVRSYLIDKRFMVVTKLVDVLVEPLADADGLNLYEDQGGLALAELLRMAGPVLGDAAAFHQMLQAFVDWVRQRVATDDFFTAIAAYKASIPEEHTDFAGWIELLEYCREVADETAADLATGEQRDILDPAVPALYCLCTSFGEGVGRFRLVHDTSKVIDRNATLLRMVHLLPDLARPGRFNDPLPAVQIDFADSTSHPQLQIADWAAGAVRQWAAHLAVGGGDRFSEELADVVKPWVVGAVWPAGTVDLRASRPGGR</sequence>
<reference evidence="1 2" key="1">
    <citation type="journal article" date="2019" name="Int. J. Syst. Evol. Microbiol.">
        <title>The Global Catalogue of Microorganisms (GCM) 10K type strain sequencing project: providing services to taxonomists for standard genome sequencing and annotation.</title>
        <authorList>
            <consortium name="The Broad Institute Genomics Platform"/>
            <consortium name="The Broad Institute Genome Sequencing Center for Infectious Disease"/>
            <person name="Wu L."/>
            <person name="Ma J."/>
        </authorList>
    </citation>
    <scope>NUCLEOTIDE SEQUENCE [LARGE SCALE GENOMIC DNA]</scope>
    <source>
        <strain evidence="1 2">JCM 11444</strain>
    </source>
</reference>
<dbReference type="Pfam" id="PF12686">
    <property type="entry name" value="DUF3800"/>
    <property type="match status" value="1"/>
</dbReference>
<dbReference type="Proteomes" id="UP001500418">
    <property type="component" value="Unassembled WGS sequence"/>
</dbReference>
<evidence type="ECO:0000313" key="2">
    <source>
        <dbReference type="Proteomes" id="UP001500418"/>
    </source>
</evidence>
<protein>
    <recommendedName>
        <fullName evidence="3">DUF3800 domain-containing protein</fullName>
    </recommendedName>
</protein>
<gene>
    <name evidence="1" type="ORF">GCM10009575_080560</name>
</gene>
<keyword evidence="2" id="KW-1185">Reference proteome</keyword>
<dbReference type="InterPro" id="IPR024524">
    <property type="entry name" value="DUF3800"/>
</dbReference>
<name>A0ABN1RA10_9ACTN</name>
<evidence type="ECO:0000313" key="1">
    <source>
        <dbReference type="EMBL" id="GAA0953830.1"/>
    </source>
</evidence>
<dbReference type="EMBL" id="BAAAID010000082">
    <property type="protein sequence ID" value="GAA0953830.1"/>
    <property type="molecule type" value="Genomic_DNA"/>
</dbReference>